<feature type="active site" description="Nucleophile" evidence="1">
    <location>
        <position position="43"/>
    </location>
</feature>
<dbReference type="SUPFAM" id="SSF52266">
    <property type="entry name" value="SGNH hydrolase"/>
    <property type="match status" value="1"/>
</dbReference>
<dbReference type="GO" id="GO:0019433">
    <property type="term" value="P:triglyceride catabolic process"/>
    <property type="evidence" value="ECO:0007669"/>
    <property type="project" value="TreeGrafter"/>
</dbReference>
<evidence type="ECO:0000256" key="2">
    <source>
        <dbReference type="PIRSR" id="PIRSR637460-2"/>
    </source>
</evidence>
<dbReference type="InterPro" id="IPR037460">
    <property type="entry name" value="SEST-like"/>
</dbReference>
<name>A0A7D6VF86_9NOCA</name>
<accession>A0A7D6VF86</accession>
<evidence type="ECO:0000256" key="3">
    <source>
        <dbReference type="SAM" id="MobiDB-lite"/>
    </source>
</evidence>
<dbReference type="Proteomes" id="UP000515512">
    <property type="component" value="Chromosome"/>
</dbReference>
<dbReference type="InterPro" id="IPR036514">
    <property type="entry name" value="SGNH_hydro_sf"/>
</dbReference>
<dbReference type="GO" id="GO:0004806">
    <property type="term" value="F:triacylglycerol lipase activity"/>
    <property type="evidence" value="ECO:0007669"/>
    <property type="project" value="TreeGrafter"/>
</dbReference>
<dbReference type="PANTHER" id="PTHR37981">
    <property type="entry name" value="LIPASE 2"/>
    <property type="match status" value="1"/>
</dbReference>
<dbReference type="Pfam" id="PF13472">
    <property type="entry name" value="Lipase_GDSL_2"/>
    <property type="match status" value="1"/>
</dbReference>
<dbReference type="CDD" id="cd01823">
    <property type="entry name" value="SEST_like"/>
    <property type="match status" value="1"/>
</dbReference>
<feature type="disulfide bond" evidence="2">
    <location>
        <begin position="204"/>
        <end position="253"/>
    </location>
</feature>
<feature type="domain" description="SGNH hydrolase-type esterase" evidence="5">
    <location>
        <begin position="39"/>
        <end position="284"/>
    </location>
</feature>
<dbReference type="RefSeq" id="WP_181579398.1">
    <property type="nucleotide sequence ID" value="NZ_CP059399.1"/>
</dbReference>
<dbReference type="AlphaFoldDB" id="A0A7D6VF86"/>
<organism evidence="6 7">
    <name type="scientific">Nocardia huaxiensis</name>
    <dbReference type="NCBI Taxonomy" id="2755382"/>
    <lineage>
        <taxon>Bacteria</taxon>
        <taxon>Bacillati</taxon>
        <taxon>Actinomycetota</taxon>
        <taxon>Actinomycetes</taxon>
        <taxon>Mycobacteriales</taxon>
        <taxon>Nocardiaceae</taxon>
        <taxon>Nocardia</taxon>
    </lineage>
</organism>
<proteinExistence type="predicted"/>
<dbReference type="PANTHER" id="PTHR37981:SF1">
    <property type="entry name" value="SGNH HYDROLASE-TYPE ESTERASE DOMAIN-CONTAINING PROTEIN"/>
    <property type="match status" value="1"/>
</dbReference>
<feature type="disulfide bond" evidence="2">
    <location>
        <begin position="62"/>
        <end position="87"/>
    </location>
</feature>
<keyword evidence="4" id="KW-0732">Signal</keyword>
<keyword evidence="6" id="KW-0378">Hydrolase</keyword>
<feature type="disulfide bond" evidence="2">
    <location>
        <begin position="139"/>
        <end position="149"/>
    </location>
</feature>
<dbReference type="Gene3D" id="3.40.50.1110">
    <property type="entry name" value="SGNH hydrolase"/>
    <property type="match status" value="1"/>
</dbReference>
<evidence type="ECO:0000256" key="4">
    <source>
        <dbReference type="SAM" id="SignalP"/>
    </source>
</evidence>
<reference evidence="6 7" key="1">
    <citation type="submission" date="2020-07" db="EMBL/GenBank/DDBJ databases">
        <authorList>
            <person name="Zhuang K."/>
            <person name="Ran Y."/>
        </authorList>
    </citation>
    <scope>NUCLEOTIDE SEQUENCE [LARGE SCALE GENOMIC DNA]</scope>
    <source>
        <strain evidence="6 7">WCH-YHL-001</strain>
    </source>
</reference>
<dbReference type="KEGG" id="nhu:H0264_22660"/>
<feature type="signal peptide" evidence="4">
    <location>
        <begin position="1"/>
        <end position="24"/>
    </location>
</feature>
<dbReference type="EMBL" id="CP059399">
    <property type="protein sequence ID" value="QLY28190.1"/>
    <property type="molecule type" value="Genomic_DNA"/>
</dbReference>
<evidence type="ECO:0000259" key="5">
    <source>
        <dbReference type="Pfam" id="PF13472"/>
    </source>
</evidence>
<evidence type="ECO:0000256" key="1">
    <source>
        <dbReference type="PIRSR" id="PIRSR637460-1"/>
    </source>
</evidence>
<evidence type="ECO:0000313" key="7">
    <source>
        <dbReference type="Proteomes" id="UP000515512"/>
    </source>
</evidence>
<feature type="chain" id="PRO_5027842162" evidence="4">
    <location>
        <begin position="25"/>
        <end position="298"/>
    </location>
</feature>
<keyword evidence="2" id="KW-1015">Disulfide bond</keyword>
<evidence type="ECO:0000313" key="6">
    <source>
        <dbReference type="EMBL" id="QLY28190.1"/>
    </source>
</evidence>
<feature type="active site" evidence="1">
    <location>
        <position position="279"/>
    </location>
</feature>
<dbReference type="InterPro" id="IPR013830">
    <property type="entry name" value="SGNH_hydro"/>
</dbReference>
<gene>
    <name evidence="6" type="ORF">H0264_22660</name>
</gene>
<feature type="region of interest" description="Disordered" evidence="3">
    <location>
        <begin position="93"/>
        <end position="112"/>
    </location>
</feature>
<keyword evidence="7" id="KW-1185">Reference proteome</keyword>
<sequence>MRTTTCLVMACAAAAVTLNSPAGATPAGSSQQRFREYVALGDSWAAGATFSQITTEFVPLGCVQSADSYAKQVAAALAVPQFRDATCASATTSDLTEPQLLPEGTSNPPQFDRLTADTDLVTLEIGGNDAGLAGIVPKCVTTSPTVSGCTPVRTAADGGDRMSANIRAAEPKVVAAIAGIRSRAPRARILLVDYLAGISPGRSCYPQIPITAEDANWLGHKLIELNSMLARVAATTEVEFVDTYTGSRDHDACRPDGVRWVEGLVPYSTAPHGPAVPFHPNQLGANHQAAQILNTLRN</sequence>
<protein>
    <submittedName>
        <fullName evidence="6">SGNH/GDSL hydrolase family protein</fullName>
    </submittedName>
</protein>